<dbReference type="EMBL" id="SGJD01003268">
    <property type="protein sequence ID" value="KAB0393274.1"/>
    <property type="molecule type" value="Genomic_DNA"/>
</dbReference>
<evidence type="ECO:0000313" key="2">
    <source>
        <dbReference type="EMBL" id="KAB0393274.1"/>
    </source>
</evidence>
<comment type="caution">
    <text evidence="2">The sequence shown here is derived from an EMBL/GenBank/DDBJ whole genome shotgun (WGS) entry which is preliminary data.</text>
</comment>
<feature type="compositionally biased region" description="Basic and acidic residues" evidence="1">
    <location>
        <begin position="478"/>
        <end position="492"/>
    </location>
</feature>
<feature type="region of interest" description="Disordered" evidence="1">
    <location>
        <begin position="426"/>
        <end position="445"/>
    </location>
</feature>
<feature type="region of interest" description="Disordered" evidence="1">
    <location>
        <begin position="468"/>
        <end position="492"/>
    </location>
</feature>
<sequence length="492" mass="53130">KPCAKDSRSLKLPELVGWLQARGNSIPQLQAFYVIEYTLVSTTVWQADNRKTLGFIACQQAVVGGRLEPQLVGSLVARMFPEAQAQQTVAEWFLALSACGLTKVQKALCTIVGKCTQAVWSQKRPIAYQCKVKTCLEVLQSTNMLAGTCPEEPQVPRVRGLYYDGKCSGFNSMWENWRLEITQVPSTPTDFDYKFRARRAFTTLTLRGVRCLSGTRGTGILESMVHSRAMCSSAQDLATTHGTLGFRKYSCKMGPQGSSARSDGVLSCLPWHQYSGRHISRRVPGTEKSRWTQTKMSCPADRLIGGTWVPPRWSSKRATQFLVLQSAHRLAAGRNPGTLAGGKSGGRKVPQGTVQMKGSVFHSTKQLIVLIEPSAQAASSQKVPPRTPAPGQKVTRSAPSGSVLKTSLFPDVRMENNAQWALGSTAHREGDCGKGSGEGPPDASSLAIGLNQGPQAAVAWQMVSGNAPCGTSVVAGKNPEESRGLRAHQVDG</sequence>
<evidence type="ECO:0000313" key="3">
    <source>
        <dbReference type="Proteomes" id="UP000437017"/>
    </source>
</evidence>
<dbReference type="OrthoDB" id="10432772at2759"/>
<dbReference type="AlphaFoldDB" id="A0A643BZC6"/>
<feature type="compositionally biased region" description="Polar residues" evidence="1">
    <location>
        <begin position="394"/>
        <end position="403"/>
    </location>
</feature>
<protein>
    <submittedName>
        <fullName evidence="2">Uncharacterized protein</fullName>
    </submittedName>
</protein>
<feature type="non-terminal residue" evidence="2">
    <location>
        <position position="1"/>
    </location>
</feature>
<dbReference type="Proteomes" id="UP000437017">
    <property type="component" value="Unassembled WGS sequence"/>
</dbReference>
<gene>
    <name evidence="2" type="ORF">E2I00_014325</name>
</gene>
<reference evidence="2 3" key="1">
    <citation type="journal article" date="2019" name="PLoS ONE">
        <title>Genomic analyses reveal an absence of contemporary introgressive admixture between fin whales and blue whales, despite known hybrids.</title>
        <authorList>
            <person name="Westbury M.V."/>
            <person name="Petersen B."/>
            <person name="Lorenzen E.D."/>
        </authorList>
    </citation>
    <scope>NUCLEOTIDE SEQUENCE [LARGE SCALE GENOMIC DNA]</scope>
    <source>
        <strain evidence="2">FinWhale-01</strain>
    </source>
</reference>
<proteinExistence type="predicted"/>
<keyword evidence="3" id="KW-1185">Reference proteome</keyword>
<name>A0A643BZC6_BALPH</name>
<feature type="region of interest" description="Disordered" evidence="1">
    <location>
        <begin position="375"/>
        <end position="403"/>
    </location>
</feature>
<accession>A0A643BZC6</accession>
<evidence type="ECO:0000256" key="1">
    <source>
        <dbReference type="SAM" id="MobiDB-lite"/>
    </source>
</evidence>
<organism evidence="2 3">
    <name type="scientific">Balaenoptera physalus</name>
    <name type="common">Fin whale</name>
    <name type="synonym">Balaena physalus</name>
    <dbReference type="NCBI Taxonomy" id="9770"/>
    <lineage>
        <taxon>Eukaryota</taxon>
        <taxon>Metazoa</taxon>
        <taxon>Chordata</taxon>
        <taxon>Craniata</taxon>
        <taxon>Vertebrata</taxon>
        <taxon>Euteleostomi</taxon>
        <taxon>Mammalia</taxon>
        <taxon>Eutheria</taxon>
        <taxon>Laurasiatheria</taxon>
        <taxon>Artiodactyla</taxon>
        <taxon>Whippomorpha</taxon>
        <taxon>Cetacea</taxon>
        <taxon>Mysticeti</taxon>
        <taxon>Balaenopteridae</taxon>
        <taxon>Balaenoptera</taxon>
    </lineage>
</organism>